<dbReference type="FunFam" id="1.20.1270.50:FF:000004">
    <property type="entry name" value="alpha-mannosidase 2C1 isoform X1"/>
    <property type="match status" value="1"/>
</dbReference>
<dbReference type="GO" id="GO:0046872">
    <property type="term" value="F:metal ion binding"/>
    <property type="evidence" value="ECO:0007669"/>
    <property type="project" value="UniProtKB-KW"/>
</dbReference>
<dbReference type="Gene3D" id="2.60.40.2220">
    <property type="match status" value="1"/>
</dbReference>
<evidence type="ECO:0000256" key="3">
    <source>
        <dbReference type="ARBA" id="ARBA00022801"/>
    </source>
</evidence>
<dbReference type="Pfam" id="PF01074">
    <property type="entry name" value="Glyco_hydro_38N"/>
    <property type="match status" value="1"/>
</dbReference>
<dbReference type="SUPFAM" id="SSF88688">
    <property type="entry name" value="Families 57/38 glycoside transferase middle domain"/>
    <property type="match status" value="1"/>
</dbReference>
<dbReference type="InterPro" id="IPR000602">
    <property type="entry name" value="Glyco_hydro_38_N"/>
</dbReference>
<dbReference type="InterPro" id="IPR028995">
    <property type="entry name" value="Glyco_hydro_57/38_cen_sf"/>
</dbReference>
<keyword evidence="3" id="KW-0378">Hydrolase</keyword>
<dbReference type="AlphaFoldDB" id="A0A5A7SBD6"/>
<evidence type="ECO:0000259" key="5">
    <source>
        <dbReference type="SMART" id="SM00872"/>
    </source>
</evidence>
<dbReference type="GO" id="GO:0006013">
    <property type="term" value="P:mannose metabolic process"/>
    <property type="evidence" value="ECO:0007669"/>
    <property type="project" value="InterPro"/>
</dbReference>
<name>A0A5A7SBD6_9NOCA</name>
<keyword evidence="4" id="KW-0326">Glycosidase</keyword>
<dbReference type="Pfam" id="PF17677">
    <property type="entry name" value="Glyco_hydro38C2"/>
    <property type="match status" value="1"/>
</dbReference>
<dbReference type="CDD" id="cd10789">
    <property type="entry name" value="GH38N_AMII_ER_cytosolic"/>
    <property type="match status" value="1"/>
</dbReference>
<dbReference type="Pfam" id="PF22907">
    <property type="entry name" value="Ams1-like_1st"/>
    <property type="match status" value="1"/>
</dbReference>
<evidence type="ECO:0000256" key="4">
    <source>
        <dbReference type="ARBA" id="ARBA00023295"/>
    </source>
</evidence>
<dbReference type="SUPFAM" id="SSF88713">
    <property type="entry name" value="Glycoside hydrolase/deacetylase"/>
    <property type="match status" value="1"/>
</dbReference>
<organism evidence="6 7">
    <name type="scientific">Antrihabitans cavernicola</name>
    <dbReference type="NCBI Taxonomy" id="2495913"/>
    <lineage>
        <taxon>Bacteria</taxon>
        <taxon>Bacillati</taxon>
        <taxon>Actinomycetota</taxon>
        <taxon>Actinomycetes</taxon>
        <taxon>Mycobacteriales</taxon>
        <taxon>Nocardiaceae</taxon>
        <taxon>Antrihabitans</taxon>
    </lineage>
</organism>
<evidence type="ECO:0000256" key="2">
    <source>
        <dbReference type="ARBA" id="ARBA00022723"/>
    </source>
</evidence>
<proteinExistence type="inferred from homology"/>
<dbReference type="PANTHER" id="PTHR46017:SF1">
    <property type="entry name" value="ALPHA-MANNOSIDASE 2C1"/>
    <property type="match status" value="1"/>
</dbReference>
<dbReference type="EMBL" id="VLNY01000005">
    <property type="protein sequence ID" value="KAA0022609.1"/>
    <property type="molecule type" value="Genomic_DNA"/>
</dbReference>
<dbReference type="InterPro" id="IPR015341">
    <property type="entry name" value="Glyco_hydro_38_cen"/>
</dbReference>
<dbReference type="SUPFAM" id="SSF74650">
    <property type="entry name" value="Galactose mutarotase-like"/>
    <property type="match status" value="1"/>
</dbReference>
<dbReference type="Gene3D" id="1.20.1270.50">
    <property type="entry name" value="Glycoside hydrolase family 38, central domain"/>
    <property type="match status" value="1"/>
</dbReference>
<gene>
    <name evidence="6" type="ORF">FOY51_13035</name>
</gene>
<dbReference type="GO" id="GO:0030246">
    <property type="term" value="F:carbohydrate binding"/>
    <property type="evidence" value="ECO:0007669"/>
    <property type="project" value="InterPro"/>
</dbReference>
<dbReference type="InterPro" id="IPR027291">
    <property type="entry name" value="Glyco_hydro_38_N_sf"/>
</dbReference>
<keyword evidence="7" id="KW-1185">Reference proteome</keyword>
<dbReference type="OrthoDB" id="1049785at2"/>
<comment type="caution">
    <text evidence="6">The sequence shown here is derived from an EMBL/GenBank/DDBJ whole genome shotgun (WGS) entry which is preliminary data.</text>
</comment>
<dbReference type="InterPro" id="IPR037094">
    <property type="entry name" value="Glyco_hydro_38_cen_sf"/>
</dbReference>
<keyword evidence="2" id="KW-0479">Metal-binding</keyword>
<comment type="similarity">
    <text evidence="1">Belongs to the glycosyl hydrolase 38 family.</text>
</comment>
<dbReference type="InterPro" id="IPR011682">
    <property type="entry name" value="Glyco_hydro_38_C"/>
</dbReference>
<dbReference type="FunFam" id="3.20.110.10:FF:000002">
    <property type="entry name" value="alpha-mannosidase 2C1 isoform X1"/>
    <property type="match status" value="1"/>
</dbReference>
<dbReference type="Proteomes" id="UP000322244">
    <property type="component" value="Unassembled WGS sequence"/>
</dbReference>
<dbReference type="RefSeq" id="WP_149430664.1">
    <property type="nucleotide sequence ID" value="NZ_VLNY01000005.1"/>
</dbReference>
<dbReference type="Pfam" id="PF09261">
    <property type="entry name" value="Alpha-mann_mid"/>
    <property type="match status" value="1"/>
</dbReference>
<dbReference type="GO" id="GO:0009313">
    <property type="term" value="P:oligosaccharide catabolic process"/>
    <property type="evidence" value="ECO:0007669"/>
    <property type="project" value="TreeGrafter"/>
</dbReference>
<sequence length="997" mass="110214">MHDDRRIVEARIARFADKRLPSAVYQAYSPATITAWTAPDEPVPFTEAVTKKFSPIDIGTAWGKPWGTMWIHATGSVPPEWLDKQGRPPRGTVAELLVDPGFTGGPGFNAEALAFRPDGSTVKAISPFNAYVPVDPGEPLDLYIEAAANPDIMKSAFSPTNLGDKTTAGSGPLYRLSRVEFALRNTMVWALQQDIAVLTGLMHALPEDLPRRHEILRALERMLDAVDPEDIRGTASAGRAELREVLERPAYASAHNLIAVGHAHIDSAWLWPIRETVRKCARTFSNMIELMDRRPDFRFACSSAQQFAWIKEFYPELFERIKAKVAAGQFVPVGGMWVESDTNMPGGEAMARQFVAGKRFFWDEFGIDTPEAWLPDSFGYSAALPQIVRSSGSDYFLTQKISWNQTNKMPHHTFLWEGIDGTRVFTHFPPVDKYNSDLSGSDLAHAQSNYREKGAGTVSLVPFGWGDGGGGPTREMLAVADRTKSLEGSPTVSLGSPVEFFHRAQAEYPNPPVWSGELYLEIHRGTYTSQANTKQGNRRSEHLLREAELWAATAAVRGDVEYPYDDLEHVWRLVLLQQFHDILPGSSIAWVHQDAERNYAAVSKRLEAVIGSALTSLAGKGRKALTFNAGPYFRSGVAALGAGTVTTPDSSAPKPYRRGFVLDNGLLRVQISAKGLVTSMVDAASGREAIAPGSVGNLLQLHRDTPNEWDAWDIDEFYRRTVTDLVDLDSILPEGNDVVVTRSFGESTIVQRLSLPADSHALQITNEIDWHETEKLLKLSFPLDVHADRSASETQFGHVFRPTHSNTSWDFAKFEICAHRWVHVAETGYGVAVTNDSTYGHDIGRQARDAGGTTTTVRLSLLRAPRFPDPHTDQGRHVLRVAVRPNATIGDAVEEGYRINLTPRTVKGAVDAVEPLLQVSNPAVVVEAVKLAEDRSGDVIVRLYESRGGRARTTITPDFDYAAVEFTDLLERPVDGPADALDFELRAFQLVTLRFRR</sequence>
<reference evidence="6 7" key="1">
    <citation type="submission" date="2019-07" db="EMBL/GenBank/DDBJ databases">
        <title>Rhodococcus cavernicolus sp. nov., isolated from a cave.</title>
        <authorList>
            <person name="Lee S.D."/>
        </authorList>
    </citation>
    <scope>NUCLEOTIDE SEQUENCE [LARGE SCALE GENOMIC DNA]</scope>
    <source>
        <strain evidence="6 7">C1-24</strain>
    </source>
</reference>
<accession>A0A5A7SBD6</accession>
<evidence type="ECO:0000313" key="7">
    <source>
        <dbReference type="Proteomes" id="UP000322244"/>
    </source>
</evidence>
<protein>
    <submittedName>
        <fullName evidence="6">Alpha-mannosidase</fullName>
    </submittedName>
</protein>
<dbReference type="SMART" id="SM00872">
    <property type="entry name" value="Alpha-mann_mid"/>
    <property type="match status" value="1"/>
</dbReference>
<dbReference type="Gene3D" id="2.70.98.30">
    <property type="entry name" value="Golgi alpha-mannosidase II, domain 4"/>
    <property type="match status" value="1"/>
</dbReference>
<dbReference type="Pfam" id="PF07748">
    <property type="entry name" value="Glyco_hydro_38C"/>
    <property type="match status" value="1"/>
</dbReference>
<dbReference type="InterPro" id="IPR054723">
    <property type="entry name" value="Ams1-like_N"/>
</dbReference>
<evidence type="ECO:0000313" key="6">
    <source>
        <dbReference type="EMBL" id="KAA0022609.1"/>
    </source>
</evidence>
<dbReference type="InterPro" id="IPR011330">
    <property type="entry name" value="Glyco_hydro/deAcase_b/a-brl"/>
</dbReference>
<feature type="domain" description="Glycoside hydrolase family 38 central" evidence="5">
    <location>
        <begin position="521"/>
        <end position="599"/>
    </location>
</feature>
<dbReference type="InterPro" id="IPR011013">
    <property type="entry name" value="Gal_mutarotase_sf_dom"/>
</dbReference>
<dbReference type="GO" id="GO:0004559">
    <property type="term" value="F:alpha-mannosidase activity"/>
    <property type="evidence" value="ECO:0007669"/>
    <property type="project" value="InterPro"/>
</dbReference>
<dbReference type="PANTHER" id="PTHR46017">
    <property type="entry name" value="ALPHA-MANNOSIDASE 2C1"/>
    <property type="match status" value="1"/>
</dbReference>
<dbReference type="Gene3D" id="3.20.110.10">
    <property type="entry name" value="Glycoside hydrolase 38, N terminal domain"/>
    <property type="match status" value="1"/>
</dbReference>
<evidence type="ECO:0000256" key="1">
    <source>
        <dbReference type="ARBA" id="ARBA00009792"/>
    </source>
</evidence>
<dbReference type="InterPro" id="IPR041147">
    <property type="entry name" value="GH38_C"/>
</dbReference>